<feature type="compositionally biased region" description="Polar residues" evidence="4">
    <location>
        <begin position="587"/>
        <end position="625"/>
    </location>
</feature>
<organism evidence="6 7">
    <name type="scientific">Hebeloma cylindrosporum</name>
    <dbReference type="NCBI Taxonomy" id="76867"/>
    <lineage>
        <taxon>Eukaryota</taxon>
        <taxon>Fungi</taxon>
        <taxon>Dikarya</taxon>
        <taxon>Basidiomycota</taxon>
        <taxon>Agaricomycotina</taxon>
        <taxon>Agaricomycetes</taxon>
        <taxon>Agaricomycetidae</taxon>
        <taxon>Agaricales</taxon>
        <taxon>Agaricineae</taxon>
        <taxon>Hymenogastraceae</taxon>
        <taxon>Hebeloma</taxon>
    </lineage>
</organism>
<feature type="region of interest" description="Disordered" evidence="4">
    <location>
        <begin position="317"/>
        <end position="349"/>
    </location>
</feature>
<dbReference type="PROSITE" id="PS00108">
    <property type="entry name" value="PROTEIN_KINASE_ST"/>
    <property type="match status" value="1"/>
</dbReference>
<evidence type="ECO:0000256" key="3">
    <source>
        <dbReference type="PROSITE-ProRule" id="PRU10141"/>
    </source>
</evidence>
<gene>
    <name evidence="6" type="ORF">M413DRAFT_23421</name>
</gene>
<dbReference type="InterPro" id="IPR011009">
    <property type="entry name" value="Kinase-like_dom_sf"/>
</dbReference>
<evidence type="ECO:0000313" key="7">
    <source>
        <dbReference type="Proteomes" id="UP000053424"/>
    </source>
</evidence>
<reference evidence="6 7" key="1">
    <citation type="submission" date="2014-04" db="EMBL/GenBank/DDBJ databases">
        <authorList>
            <consortium name="DOE Joint Genome Institute"/>
            <person name="Kuo A."/>
            <person name="Gay G."/>
            <person name="Dore J."/>
            <person name="Kohler A."/>
            <person name="Nagy L.G."/>
            <person name="Floudas D."/>
            <person name="Copeland A."/>
            <person name="Barry K.W."/>
            <person name="Cichocki N."/>
            <person name="Veneault-Fourrey C."/>
            <person name="LaButti K."/>
            <person name="Lindquist E.A."/>
            <person name="Lipzen A."/>
            <person name="Lundell T."/>
            <person name="Morin E."/>
            <person name="Murat C."/>
            <person name="Sun H."/>
            <person name="Tunlid A."/>
            <person name="Henrissat B."/>
            <person name="Grigoriev I.V."/>
            <person name="Hibbett D.S."/>
            <person name="Martin F."/>
            <person name="Nordberg H.P."/>
            <person name="Cantor M.N."/>
            <person name="Hua S.X."/>
        </authorList>
    </citation>
    <scope>NUCLEOTIDE SEQUENCE [LARGE SCALE GENOMIC DNA]</scope>
    <source>
        <strain evidence="7">h7</strain>
    </source>
</reference>
<dbReference type="PANTHER" id="PTHR44167">
    <property type="entry name" value="OVARIAN-SPECIFIC SERINE/THREONINE-PROTEIN KINASE LOK-RELATED"/>
    <property type="match status" value="1"/>
</dbReference>
<keyword evidence="1 3" id="KW-0547">Nucleotide-binding</keyword>
<dbReference type="SMART" id="SM00220">
    <property type="entry name" value="S_TKc"/>
    <property type="match status" value="1"/>
</dbReference>
<dbReference type="PROSITE" id="PS50011">
    <property type="entry name" value="PROTEIN_KINASE_DOM"/>
    <property type="match status" value="1"/>
</dbReference>
<dbReference type="InterPro" id="IPR000719">
    <property type="entry name" value="Prot_kinase_dom"/>
</dbReference>
<dbReference type="Proteomes" id="UP000053424">
    <property type="component" value="Unassembled WGS sequence"/>
</dbReference>
<evidence type="ECO:0000259" key="5">
    <source>
        <dbReference type="PROSITE" id="PS50011"/>
    </source>
</evidence>
<dbReference type="PANTHER" id="PTHR44167:SF24">
    <property type="entry name" value="SERINE_THREONINE-PROTEIN KINASE CHK2"/>
    <property type="match status" value="1"/>
</dbReference>
<evidence type="ECO:0000256" key="1">
    <source>
        <dbReference type="ARBA" id="ARBA00022741"/>
    </source>
</evidence>
<dbReference type="EMBL" id="KN831770">
    <property type="protein sequence ID" value="KIM47164.1"/>
    <property type="molecule type" value="Genomic_DNA"/>
</dbReference>
<dbReference type="STRING" id="686832.A0A0C3CSW6"/>
<feature type="compositionally biased region" description="Polar residues" evidence="4">
    <location>
        <begin position="664"/>
        <end position="696"/>
    </location>
</feature>
<dbReference type="InterPro" id="IPR008271">
    <property type="entry name" value="Ser/Thr_kinase_AS"/>
</dbReference>
<dbReference type="GO" id="GO:0004672">
    <property type="term" value="F:protein kinase activity"/>
    <property type="evidence" value="ECO:0007669"/>
    <property type="project" value="InterPro"/>
</dbReference>
<name>A0A0C3CSW6_HEBCY</name>
<protein>
    <recommendedName>
        <fullName evidence="5">Protein kinase domain-containing protein</fullName>
    </recommendedName>
</protein>
<dbReference type="AlphaFoldDB" id="A0A0C3CSW6"/>
<evidence type="ECO:0000313" key="6">
    <source>
        <dbReference type="EMBL" id="KIM47164.1"/>
    </source>
</evidence>
<keyword evidence="7" id="KW-1185">Reference proteome</keyword>
<dbReference type="InterPro" id="IPR017441">
    <property type="entry name" value="Protein_kinase_ATP_BS"/>
</dbReference>
<dbReference type="Pfam" id="PF00069">
    <property type="entry name" value="Pkinase"/>
    <property type="match status" value="1"/>
</dbReference>
<feature type="domain" description="Protein kinase" evidence="5">
    <location>
        <begin position="26"/>
        <end position="297"/>
    </location>
</feature>
<dbReference type="OrthoDB" id="541276at2759"/>
<dbReference type="GO" id="GO:0005524">
    <property type="term" value="F:ATP binding"/>
    <property type="evidence" value="ECO:0007669"/>
    <property type="project" value="UniProtKB-UniRule"/>
</dbReference>
<dbReference type="PROSITE" id="PS00107">
    <property type="entry name" value="PROTEIN_KINASE_ATP"/>
    <property type="match status" value="1"/>
</dbReference>
<dbReference type="SUPFAM" id="SSF56112">
    <property type="entry name" value="Protein kinase-like (PK-like)"/>
    <property type="match status" value="1"/>
</dbReference>
<reference evidence="7" key="2">
    <citation type="submission" date="2015-01" db="EMBL/GenBank/DDBJ databases">
        <title>Evolutionary Origins and Diversification of the Mycorrhizal Mutualists.</title>
        <authorList>
            <consortium name="DOE Joint Genome Institute"/>
            <consortium name="Mycorrhizal Genomics Consortium"/>
            <person name="Kohler A."/>
            <person name="Kuo A."/>
            <person name="Nagy L.G."/>
            <person name="Floudas D."/>
            <person name="Copeland A."/>
            <person name="Barry K.W."/>
            <person name="Cichocki N."/>
            <person name="Veneault-Fourrey C."/>
            <person name="LaButti K."/>
            <person name="Lindquist E.A."/>
            <person name="Lipzen A."/>
            <person name="Lundell T."/>
            <person name="Morin E."/>
            <person name="Murat C."/>
            <person name="Riley R."/>
            <person name="Ohm R."/>
            <person name="Sun H."/>
            <person name="Tunlid A."/>
            <person name="Henrissat B."/>
            <person name="Grigoriev I.V."/>
            <person name="Hibbett D.S."/>
            <person name="Martin F."/>
        </authorList>
    </citation>
    <scope>NUCLEOTIDE SEQUENCE [LARGE SCALE GENOMIC DNA]</scope>
    <source>
        <strain evidence="7">h7</strain>
    </source>
</reference>
<sequence length="724" mass="78788">MSSKTSPQLSSTIHPPVGTLIDGGSLELVEVLGVGGYGVVYRAVDTRHSSGQKSYAVKCLIASGHQSPRQRQIHIREIALHQLASAHPGVVTLHRVIDQGNHTYIVMDYAPDHDLFTQILHSCRYLGDDALIKDVFLQLLDAVEYCHSLGIYHRDLKPENILCFHDGLQIAITDFGLATTDRLSDEFRTGSVYHMSPECQGGEFAPTGNYSPMFNDIWSLGIILLNLATGRNPWKSATPGDPTFQAYLRDPMGFLPTVLPISQEINNILVRMLDIDWRERMTLREIKCAIEDVSSFYSDGVVFEGSMAHCPWESGMDIDSASSHTTPEDVGPQSPAPQSPIPHNTKDLLSSHWSKDSASEIVFATHSLAGGSSYGARWATYSSCGATWNFESAISSDSENEHSHMDLFDGVRTPSSAQSATSSLPTTPNSLDLTFGSKIAKPEPRSLMINTNIAQPRIYDANPSMASYSTSTSIMHTAIEYDPFSSMFYLNSPISPGKLVMMPDSALTAVAEDKEMTSPSVWTSSSATQMSLPSIYSDSSASSSIAGEDLRFVRSRTPSPEPDFSWTTQVQSLLPQQCQLYSSVSIAMTNDSPPSRPSKSILSSQNHADTTIDTPSPGITYSKPKTLTRFANKFFPRTSSPSPPSTPPTASFSNGRASVEPSYSPFTRRQTPSPTPESTAWYSSPVAATQPPTTSPKDAAQLRSSRHWFLPGRFKVSAGAGGVN</sequence>
<keyword evidence="2 3" id="KW-0067">ATP-binding</keyword>
<feature type="region of interest" description="Disordered" evidence="4">
    <location>
        <begin position="587"/>
        <end position="706"/>
    </location>
</feature>
<accession>A0A0C3CSW6</accession>
<proteinExistence type="predicted"/>
<evidence type="ECO:0000256" key="2">
    <source>
        <dbReference type="ARBA" id="ARBA00022840"/>
    </source>
</evidence>
<dbReference type="Gene3D" id="1.10.510.10">
    <property type="entry name" value="Transferase(Phosphotransferase) domain 1"/>
    <property type="match status" value="1"/>
</dbReference>
<feature type="binding site" evidence="3">
    <location>
        <position position="58"/>
    </location>
    <ligand>
        <name>ATP</name>
        <dbReference type="ChEBI" id="CHEBI:30616"/>
    </ligand>
</feature>
<evidence type="ECO:0000256" key="4">
    <source>
        <dbReference type="SAM" id="MobiDB-lite"/>
    </source>
</evidence>
<dbReference type="HOGENOM" id="CLU_000288_172_0_1"/>